<dbReference type="EMBL" id="BARV01033967">
    <property type="protein sequence ID" value="GAI55751.1"/>
    <property type="molecule type" value="Genomic_DNA"/>
</dbReference>
<dbReference type="InterPro" id="IPR022441">
    <property type="entry name" value="Para_beta_helix_rpt-2"/>
</dbReference>
<feature type="non-terminal residue" evidence="2">
    <location>
        <position position="1"/>
    </location>
</feature>
<evidence type="ECO:0000313" key="2">
    <source>
        <dbReference type="EMBL" id="GAI55751.1"/>
    </source>
</evidence>
<sequence length="244" mass="26671">ITIANLSIDGQMSTYTNTNNRCIIFYKKITKSRIQNTWVYDCKARGIYLYGSSGSENTENSIVKNNIWNPDSICISLYYSNDNVIEGNVINTGDNNNDAIYLSNSDYNTIGDNDITADGTGIEVNTNSNYNTVTGNVIRNYDVVSGHSDDGIQILADYNTISSNVVYHKYNGIRLSSSGSTVSGNVVRDTAGYGIYIIGDANSITGNEFHDCDGETGKGVVYFSGADYNTFVGNVLYYVVNQHG</sequence>
<dbReference type="InterPro" id="IPR006626">
    <property type="entry name" value="PbH1"/>
</dbReference>
<dbReference type="SMART" id="SM00710">
    <property type="entry name" value="PbH1"/>
    <property type="match status" value="6"/>
</dbReference>
<accession>X1QLS6</accession>
<protein>
    <recommendedName>
        <fullName evidence="1">Periplasmic copper-binding protein NosD beta helix domain-containing protein</fullName>
    </recommendedName>
</protein>
<feature type="non-terminal residue" evidence="2">
    <location>
        <position position="244"/>
    </location>
</feature>
<dbReference type="InterPro" id="IPR007742">
    <property type="entry name" value="NosD_dom"/>
</dbReference>
<comment type="caution">
    <text evidence="2">The sequence shown here is derived from an EMBL/GenBank/DDBJ whole genome shotgun (WGS) entry which is preliminary data.</text>
</comment>
<gene>
    <name evidence="2" type="ORF">S06H3_53285</name>
</gene>
<dbReference type="InterPro" id="IPR011050">
    <property type="entry name" value="Pectin_lyase_fold/virulence"/>
</dbReference>
<dbReference type="AlphaFoldDB" id="X1QLS6"/>
<reference evidence="2" key="1">
    <citation type="journal article" date="2014" name="Front. Microbiol.">
        <title>High frequency of phylogenetically diverse reductive dehalogenase-homologous genes in deep subseafloor sedimentary metagenomes.</title>
        <authorList>
            <person name="Kawai M."/>
            <person name="Futagami T."/>
            <person name="Toyoda A."/>
            <person name="Takaki Y."/>
            <person name="Nishi S."/>
            <person name="Hori S."/>
            <person name="Arai W."/>
            <person name="Tsubouchi T."/>
            <person name="Morono Y."/>
            <person name="Uchiyama I."/>
            <person name="Ito T."/>
            <person name="Fujiyama A."/>
            <person name="Inagaki F."/>
            <person name="Takami H."/>
        </authorList>
    </citation>
    <scope>NUCLEOTIDE SEQUENCE</scope>
    <source>
        <strain evidence="2">Expedition CK06-06</strain>
    </source>
</reference>
<proteinExistence type="predicted"/>
<feature type="domain" description="Periplasmic copper-binding protein NosD beta helix" evidence="1">
    <location>
        <begin position="156"/>
        <end position="237"/>
    </location>
</feature>
<dbReference type="Gene3D" id="2.160.20.10">
    <property type="entry name" value="Single-stranded right-handed beta-helix, Pectin lyase-like"/>
    <property type="match status" value="2"/>
</dbReference>
<name>X1QLS6_9ZZZZ</name>
<feature type="domain" description="Periplasmic copper-binding protein NosD beta helix" evidence="1">
    <location>
        <begin position="10"/>
        <end position="145"/>
    </location>
</feature>
<dbReference type="InterPro" id="IPR012334">
    <property type="entry name" value="Pectin_lyas_fold"/>
</dbReference>
<dbReference type="SUPFAM" id="SSF51126">
    <property type="entry name" value="Pectin lyase-like"/>
    <property type="match status" value="1"/>
</dbReference>
<dbReference type="NCBIfam" id="TIGR03804">
    <property type="entry name" value="para_beta_helix"/>
    <property type="match status" value="3"/>
</dbReference>
<dbReference type="Pfam" id="PF05048">
    <property type="entry name" value="NosD"/>
    <property type="match status" value="2"/>
</dbReference>
<evidence type="ECO:0000259" key="1">
    <source>
        <dbReference type="Pfam" id="PF05048"/>
    </source>
</evidence>
<organism evidence="2">
    <name type="scientific">marine sediment metagenome</name>
    <dbReference type="NCBI Taxonomy" id="412755"/>
    <lineage>
        <taxon>unclassified sequences</taxon>
        <taxon>metagenomes</taxon>
        <taxon>ecological metagenomes</taxon>
    </lineage>
</organism>